<name>A0A154V1Y3_9MICO</name>
<accession>A0A154V1Y3</accession>
<dbReference type="Proteomes" id="UP000076218">
    <property type="component" value="Unassembled WGS sequence"/>
</dbReference>
<feature type="signal peptide" evidence="1">
    <location>
        <begin position="1"/>
        <end position="26"/>
    </location>
</feature>
<sequence>MRLIACALAVAGAFTALPVAAPPASAQPEAFAHHGWGDGFDLFVTTSKYTAVQVGPTPTSDKVCIPISPGNRWNSLDFTTAQGWGATINPVPDCSRDWGIFPSNFRAHLGEHWHLEGTVARCVKYAGGPTHQCEGRL</sequence>
<dbReference type="EMBL" id="LQXA01000026">
    <property type="protein sequence ID" value="KZC95378.1"/>
    <property type="molecule type" value="Genomic_DNA"/>
</dbReference>
<organism evidence="2 3">
    <name type="scientific">Clavibacter tessellarius</name>
    <dbReference type="NCBI Taxonomy" id="31965"/>
    <lineage>
        <taxon>Bacteria</taxon>
        <taxon>Bacillati</taxon>
        <taxon>Actinomycetota</taxon>
        <taxon>Actinomycetes</taxon>
        <taxon>Micrococcales</taxon>
        <taxon>Microbacteriaceae</taxon>
        <taxon>Clavibacter</taxon>
    </lineage>
</organism>
<proteinExistence type="predicted"/>
<evidence type="ECO:0000313" key="2">
    <source>
        <dbReference type="EMBL" id="KZC95378.1"/>
    </source>
</evidence>
<comment type="caution">
    <text evidence="2">The sequence shown here is derived from an EMBL/GenBank/DDBJ whole genome shotgun (WGS) entry which is preliminary data.</text>
</comment>
<reference evidence="2 3" key="1">
    <citation type="submission" date="2016-01" db="EMBL/GenBank/DDBJ databases">
        <title>Draft genome sequence of Clavibacter michiganensis subsp. tessellarius DOAB 609.</title>
        <authorList>
            <person name="Tambong J.T."/>
        </authorList>
    </citation>
    <scope>NUCLEOTIDE SEQUENCE [LARGE SCALE GENOMIC DNA]</scope>
    <source>
        <strain evidence="2 3">DOAB 609</strain>
    </source>
</reference>
<keyword evidence="1" id="KW-0732">Signal</keyword>
<protein>
    <recommendedName>
        <fullName evidence="4">Secreted protein</fullName>
    </recommendedName>
</protein>
<feature type="chain" id="PRO_5007601558" description="Secreted protein" evidence="1">
    <location>
        <begin position="27"/>
        <end position="137"/>
    </location>
</feature>
<evidence type="ECO:0000313" key="3">
    <source>
        <dbReference type="Proteomes" id="UP000076218"/>
    </source>
</evidence>
<dbReference type="AlphaFoldDB" id="A0A154V1Y3"/>
<evidence type="ECO:0008006" key="4">
    <source>
        <dbReference type="Google" id="ProtNLM"/>
    </source>
</evidence>
<evidence type="ECO:0000256" key="1">
    <source>
        <dbReference type="SAM" id="SignalP"/>
    </source>
</evidence>
<gene>
    <name evidence="2" type="ORF">AWH51_08405</name>
</gene>